<sequence>MAQLAQMNRAEAFPLNFGPQFPTAKLPFSRSPSQRAHQVTERVNPDFLLKGFTLQTSTRESTKASLLQYAGNSLKNLKAGTTKTRKAYADALEVAKQALQNLQQEEDFIEQATIAYTYFQVTLSDGALERGADVLCLNRRSKDLQGGEVRLVYRSKWPGSVGGLPQAQAQDPGLSPCSSLSPSPASTEVGDLPDLPLYFGTSKEVSDSVEYYAHPVQLSL</sequence>
<keyword evidence="4" id="KW-1185">Reference proteome</keyword>
<gene>
    <name evidence="3" type="ORF">FIBSPDRAFT_900421</name>
</gene>
<feature type="coiled-coil region" evidence="1">
    <location>
        <begin position="85"/>
        <end position="112"/>
    </location>
</feature>
<feature type="region of interest" description="Disordered" evidence="2">
    <location>
        <begin position="163"/>
        <end position="189"/>
    </location>
</feature>
<organism evidence="3 4">
    <name type="scientific">Athelia psychrophila</name>
    <dbReference type="NCBI Taxonomy" id="1759441"/>
    <lineage>
        <taxon>Eukaryota</taxon>
        <taxon>Fungi</taxon>
        <taxon>Dikarya</taxon>
        <taxon>Basidiomycota</taxon>
        <taxon>Agaricomycotina</taxon>
        <taxon>Agaricomycetes</taxon>
        <taxon>Agaricomycetidae</taxon>
        <taxon>Atheliales</taxon>
        <taxon>Atheliaceae</taxon>
        <taxon>Athelia</taxon>
    </lineage>
</organism>
<evidence type="ECO:0000313" key="4">
    <source>
        <dbReference type="Proteomes" id="UP000076532"/>
    </source>
</evidence>
<accession>A0A165YI18</accession>
<proteinExistence type="predicted"/>
<keyword evidence="1" id="KW-0175">Coiled coil</keyword>
<dbReference type="EMBL" id="KV417697">
    <property type="protein sequence ID" value="KZP09582.1"/>
    <property type="molecule type" value="Genomic_DNA"/>
</dbReference>
<evidence type="ECO:0000313" key="3">
    <source>
        <dbReference type="EMBL" id="KZP09582.1"/>
    </source>
</evidence>
<name>A0A165YI18_9AGAM</name>
<protein>
    <submittedName>
        <fullName evidence="3">Uncharacterized protein</fullName>
    </submittedName>
</protein>
<evidence type="ECO:0000256" key="2">
    <source>
        <dbReference type="SAM" id="MobiDB-lite"/>
    </source>
</evidence>
<dbReference type="Proteomes" id="UP000076532">
    <property type="component" value="Unassembled WGS sequence"/>
</dbReference>
<evidence type="ECO:0000256" key="1">
    <source>
        <dbReference type="SAM" id="Coils"/>
    </source>
</evidence>
<reference evidence="3 4" key="1">
    <citation type="journal article" date="2016" name="Mol. Biol. Evol.">
        <title>Comparative Genomics of Early-Diverging Mushroom-Forming Fungi Provides Insights into the Origins of Lignocellulose Decay Capabilities.</title>
        <authorList>
            <person name="Nagy L.G."/>
            <person name="Riley R."/>
            <person name="Tritt A."/>
            <person name="Adam C."/>
            <person name="Daum C."/>
            <person name="Floudas D."/>
            <person name="Sun H."/>
            <person name="Yadav J.S."/>
            <person name="Pangilinan J."/>
            <person name="Larsson K.H."/>
            <person name="Matsuura K."/>
            <person name="Barry K."/>
            <person name="Labutti K."/>
            <person name="Kuo R."/>
            <person name="Ohm R.A."/>
            <person name="Bhattacharya S.S."/>
            <person name="Shirouzu T."/>
            <person name="Yoshinaga Y."/>
            <person name="Martin F.M."/>
            <person name="Grigoriev I.V."/>
            <person name="Hibbett D.S."/>
        </authorList>
    </citation>
    <scope>NUCLEOTIDE SEQUENCE [LARGE SCALE GENOMIC DNA]</scope>
    <source>
        <strain evidence="3 4">CBS 109695</strain>
    </source>
</reference>
<feature type="compositionally biased region" description="Low complexity" evidence="2">
    <location>
        <begin position="172"/>
        <end position="186"/>
    </location>
</feature>
<dbReference type="AlphaFoldDB" id="A0A165YI18"/>